<dbReference type="KEGG" id="agl:PYTT_0890"/>
<dbReference type="OrthoDB" id="199055at2"/>
<dbReference type="RefSeq" id="WP_071133285.1">
    <property type="nucleotide sequence ID" value="NZ_LIGX01000019.1"/>
</dbReference>
<evidence type="ECO:0000256" key="1">
    <source>
        <dbReference type="SAM" id="Coils"/>
    </source>
</evidence>
<dbReference type="AlphaFoldDB" id="A0A1C7PD07"/>
<proteinExistence type="predicted"/>
<protein>
    <submittedName>
        <fullName evidence="3">Uncharacterized protein</fullName>
    </submittedName>
</protein>
<keyword evidence="2" id="KW-0732">Signal</keyword>
<feature type="coiled-coil region" evidence="1">
    <location>
        <begin position="32"/>
        <end position="116"/>
    </location>
</feature>
<accession>A0A1C7PD07</accession>
<dbReference type="Proteomes" id="UP000176204">
    <property type="component" value="Chromosome I"/>
</dbReference>
<organism evidence="3 4">
    <name type="scientific">Akkermansia glycaniphila</name>
    <dbReference type="NCBI Taxonomy" id="1679444"/>
    <lineage>
        <taxon>Bacteria</taxon>
        <taxon>Pseudomonadati</taxon>
        <taxon>Verrucomicrobiota</taxon>
        <taxon>Verrucomicrobiia</taxon>
        <taxon>Verrucomicrobiales</taxon>
        <taxon>Akkermansiaceae</taxon>
        <taxon>Akkermansia</taxon>
    </lineage>
</organism>
<evidence type="ECO:0000313" key="4">
    <source>
        <dbReference type="Proteomes" id="UP000176204"/>
    </source>
</evidence>
<dbReference type="EMBL" id="LT629973">
    <property type="protein sequence ID" value="SEH80570.1"/>
    <property type="molecule type" value="Genomic_DNA"/>
</dbReference>
<dbReference type="STRING" id="1679444.PYTT_0890"/>
<reference evidence="4" key="1">
    <citation type="submission" date="2016-09" db="EMBL/GenBank/DDBJ databases">
        <authorList>
            <person name="Koehorst J."/>
        </authorList>
    </citation>
    <scope>NUCLEOTIDE SEQUENCE [LARGE SCALE GENOMIC DNA]</scope>
</reference>
<evidence type="ECO:0000256" key="2">
    <source>
        <dbReference type="SAM" id="SignalP"/>
    </source>
</evidence>
<feature type="signal peptide" evidence="2">
    <location>
        <begin position="1"/>
        <end position="17"/>
    </location>
</feature>
<feature type="chain" id="PRO_5014266503" evidence="2">
    <location>
        <begin position="18"/>
        <end position="239"/>
    </location>
</feature>
<keyword evidence="1" id="KW-0175">Coiled coil</keyword>
<gene>
    <name evidence="3" type="ORF">PYTT_0890</name>
</gene>
<evidence type="ECO:0000313" key="3">
    <source>
        <dbReference type="EMBL" id="SEH80570.1"/>
    </source>
</evidence>
<name>A0A1C7PD07_9BACT</name>
<keyword evidence="4" id="KW-1185">Reference proteome</keyword>
<sequence length="239" mass="25356">MLSSSSRLCSYASAALAAVVLGAGFVQGDESRADLLRKIERLEKQNTTLKTSYIQARQDADRAEGKLQEIRKRLEALGGSALGDSEQRLIDAMGNLEAANEELDILKKASVKLSSAVIAYMSQALTDDPAARSAVESALRETDVALGFRQSPARDFAGTLDNASVLSIDSDSGLVVVNVGREGGLRVGMPVEISRGDQILANTIVTDVRKEVAGVLILKLLNPALMVAVGDRATVKTNE</sequence>